<dbReference type="Gene3D" id="3.40.50.2300">
    <property type="match status" value="1"/>
</dbReference>
<evidence type="ECO:0000256" key="6">
    <source>
        <dbReference type="PROSITE-ProRule" id="PRU00110"/>
    </source>
</evidence>
<dbReference type="GO" id="GO:0006935">
    <property type="term" value="P:chemotaxis"/>
    <property type="evidence" value="ECO:0007669"/>
    <property type="project" value="InterPro"/>
</dbReference>
<feature type="domain" description="Response regulatory" evidence="10">
    <location>
        <begin position="831"/>
        <end position="947"/>
    </location>
</feature>
<dbReference type="InterPro" id="IPR036641">
    <property type="entry name" value="HPT_dom_sf"/>
</dbReference>
<keyword evidence="4 13" id="KW-0808">Transferase</keyword>
<feature type="domain" description="HPt" evidence="12">
    <location>
        <begin position="5"/>
        <end position="109"/>
    </location>
</feature>
<dbReference type="EMBL" id="CP036279">
    <property type="protein sequence ID" value="QDU61832.1"/>
    <property type="molecule type" value="Genomic_DNA"/>
</dbReference>
<evidence type="ECO:0000256" key="1">
    <source>
        <dbReference type="ARBA" id="ARBA00000085"/>
    </source>
</evidence>
<dbReference type="SUPFAM" id="SSF55874">
    <property type="entry name" value="ATPase domain of HSP90 chaperone/DNA topoisomerase II/histidine kinase"/>
    <property type="match status" value="1"/>
</dbReference>
<dbReference type="SMART" id="SM00448">
    <property type="entry name" value="REC"/>
    <property type="match status" value="1"/>
</dbReference>
<dbReference type="Gene3D" id="2.30.30.40">
    <property type="entry name" value="SH3 Domains"/>
    <property type="match status" value="1"/>
</dbReference>
<dbReference type="InterPro" id="IPR005467">
    <property type="entry name" value="His_kinase_dom"/>
</dbReference>
<dbReference type="SMART" id="SM00387">
    <property type="entry name" value="HATPase_c"/>
    <property type="match status" value="1"/>
</dbReference>
<dbReference type="InterPro" id="IPR008207">
    <property type="entry name" value="Sig_transdc_His_kin_Hpt_dom"/>
</dbReference>
<feature type="domain" description="HPt" evidence="12">
    <location>
        <begin position="173"/>
        <end position="277"/>
    </location>
</feature>
<dbReference type="KEGG" id="knv:Pan216_26970"/>
<evidence type="ECO:0000313" key="13">
    <source>
        <dbReference type="EMBL" id="QDU61832.1"/>
    </source>
</evidence>
<dbReference type="Gene3D" id="3.30.565.10">
    <property type="entry name" value="Histidine kinase-like ATPase, C-terminal domain"/>
    <property type="match status" value="1"/>
</dbReference>
<dbReference type="PROSITE" id="PS50109">
    <property type="entry name" value="HIS_KIN"/>
    <property type="match status" value="1"/>
</dbReference>
<dbReference type="Pfam" id="PF00072">
    <property type="entry name" value="Response_reg"/>
    <property type="match status" value="1"/>
</dbReference>
<evidence type="ECO:0000256" key="5">
    <source>
        <dbReference type="ARBA" id="ARBA00022777"/>
    </source>
</evidence>
<keyword evidence="5" id="KW-0418">Kinase</keyword>
<feature type="compositionally biased region" description="Low complexity" evidence="8">
    <location>
        <begin position="335"/>
        <end position="349"/>
    </location>
</feature>
<dbReference type="SUPFAM" id="SSF47226">
    <property type="entry name" value="Histidine-containing phosphotransfer domain, HPT domain"/>
    <property type="match status" value="2"/>
</dbReference>
<comment type="caution">
    <text evidence="6">Lacks conserved residue(s) required for the propagation of feature annotation.</text>
</comment>
<dbReference type="PANTHER" id="PTHR43395:SF1">
    <property type="entry name" value="CHEMOTAXIS PROTEIN CHEA"/>
    <property type="match status" value="1"/>
</dbReference>
<feature type="domain" description="Histidine kinase" evidence="9">
    <location>
        <begin position="474"/>
        <end position="671"/>
    </location>
</feature>
<dbReference type="InterPro" id="IPR001789">
    <property type="entry name" value="Sig_transdc_resp-reg_receiver"/>
</dbReference>
<dbReference type="PROSITE" id="PS50110">
    <property type="entry name" value="RESPONSE_REGULATORY"/>
    <property type="match status" value="1"/>
</dbReference>
<dbReference type="PROSITE" id="PS50851">
    <property type="entry name" value="CHEW"/>
    <property type="match status" value="1"/>
</dbReference>
<dbReference type="InterPro" id="IPR036061">
    <property type="entry name" value="CheW-like_dom_sf"/>
</dbReference>
<dbReference type="CDD" id="cd00088">
    <property type="entry name" value="HPT"/>
    <property type="match status" value="1"/>
</dbReference>
<dbReference type="Gene3D" id="1.20.120.160">
    <property type="entry name" value="HPT domain"/>
    <property type="match status" value="2"/>
</dbReference>
<dbReference type="RefSeq" id="WP_145258376.1">
    <property type="nucleotide sequence ID" value="NZ_CP036279.1"/>
</dbReference>
<feature type="modified residue" description="4-aspartylphosphate" evidence="7">
    <location>
        <position position="880"/>
    </location>
</feature>
<evidence type="ECO:0000259" key="10">
    <source>
        <dbReference type="PROSITE" id="PS50110"/>
    </source>
</evidence>
<dbReference type="InterPro" id="IPR004358">
    <property type="entry name" value="Sig_transdc_His_kin-like_C"/>
</dbReference>
<dbReference type="InterPro" id="IPR003594">
    <property type="entry name" value="HATPase_dom"/>
</dbReference>
<name>A0A518B4G4_9BACT</name>
<accession>A0A518B4G4</accession>
<dbReference type="PANTHER" id="PTHR43395">
    <property type="entry name" value="SENSOR HISTIDINE KINASE CHEA"/>
    <property type="match status" value="1"/>
</dbReference>
<dbReference type="InterPro" id="IPR002545">
    <property type="entry name" value="CheW-lke_dom"/>
</dbReference>
<evidence type="ECO:0000259" key="9">
    <source>
        <dbReference type="PROSITE" id="PS50109"/>
    </source>
</evidence>
<dbReference type="GO" id="GO:0000155">
    <property type="term" value="F:phosphorelay sensor kinase activity"/>
    <property type="evidence" value="ECO:0007669"/>
    <property type="project" value="UniProtKB-ARBA"/>
</dbReference>
<dbReference type="InterPro" id="IPR011006">
    <property type="entry name" value="CheY-like_superfamily"/>
</dbReference>
<dbReference type="SUPFAM" id="SSF52172">
    <property type="entry name" value="CheY-like"/>
    <property type="match status" value="1"/>
</dbReference>
<feature type="modified residue" description="Phosphohistidine" evidence="6">
    <location>
        <position position="52"/>
    </location>
</feature>
<evidence type="ECO:0000259" key="12">
    <source>
        <dbReference type="PROSITE" id="PS50894"/>
    </source>
</evidence>
<feature type="region of interest" description="Disordered" evidence="8">
    <location>
        <begin position="301"/>
        <end position="360"/>
    </location>
</feature>
<dbReference type="SUPFAM" id="SSF50341">
    <property type="entry name" value="CheW-like"/>
    <property type="match status" value="1"/>
</dbReference>
<evidence type="ECO:0000256" key="7">
    <source>
        <dbReference type="PROSITE-ProRule" id="PRU00169"/>
    </source>
</evidence>
<evidence type="ECO:0000256" key="8">
    <source>
        <dbReference type="SAM" id="MobiDB-lite"/>
    </source>
</evidence>
<dbReference type="Pfam" id="PF02518">
    <property type="entry name" value="HATPase_c"/>
    <property type="match status" value="1"/>
</dbReference>
<dbReference type="Pfam" id="PF01627">
    <property type="entry name" value="Hpt"/>
    <property type="match status" value="1"/>
</dbReference>
<keyword evidence="3 7" id="KW-0597">Phosphoprotein</keyword>
<evidence type="ECO:0000256" key="2">
    <source>
        <dbReference type="ARBA" id="ARBA00012438"/>
    </source>
</evidence>
<sequence length="953" mass="105456">MSDAGGLGDVPMLDLFRMEVEEQSATLNEGLLVLENEPERTEPLEGLMRAAHSIKGASRIVGIDAAVRLAHAMEDCFVATQEGRLRLDSGRIDLLLDAVDMLSRIANVQESQFDQWLAEEGPAIEQLTTKIANLMRETSAPEVPPEAVNGSDPNVAEEPAVVPGAPLWRTEAPRPLEEGMLDLLRKELAVNTVALKEGLATIENDASGSASCEPLLDAARAIRGAGKIVRFDDLFHLGRALEEWLQGVSTEATGNPQVVIERIRPVVDVLERLAESEEAPFEETRQIFSNQIAELTHQLASTPVPTSVEEVPAHSVASAEPLPPKAAPGRRERQSTGVVSATSSSAEVAAEPRSEAATHHGVVLASESQDRVVRVSAENMDRLMGLAGESLVEARRLRPFADSLVKLKSTQIALWEALRKLGHHSDSEESSLGDDQFDALLAEARLRAKDCRDILADRMDEFEGYARRADMMTSRLYREVISSRMRPLSDGVAALPRSVRDLARQLNRNVHFEIVGASTPVDRDILEKLKAPLNHLLRNAIDHGIETPEKRAETAKPEKATIRLEAMHQAGMLILTVSDDGRGIDPERVRRTVIDRRMVSAEVARDLSQDELFEFMFLPGFSTRTEVTEVSGRGVGLDAVHSMIQGVGGTVRCTSTFGQGTRFKLQLPITLSVIRAVLVDIDGEPYAFPTTRIDRIVTVNTEDLKFIEGRRHFEWEGEAIGLVEAREVLELDSEKSPSERFCVVVVSDRNCRYGLIVDRFLGERDLVVRPLDRRLGKVADINSAALIEDGSPLLIIDVDDMVRSIDTLLTEGRLRSSRAVPEENQVVRKKRILVVDDSITVREVQRRLLENVGFEVEVAVDGMDGWNVVRKGGFDMVITDVDMPRMNGIDFVRSIKQDARLKSTPVMIVSYKDREEDHRRGLEAGANHYLTKSSFHDNTFIESIHRLISESAQ</sequence>
<dbReference type="AlphaFoldDB" id="A0A518B4G4"/>
<dbReference type="PROSITE" id="PS50894">
    <property type="entry name" value="HPT"/>
    <property type="match status" value="2"/>
</dbReference>
<dbReference type="EC" id="2.7.13.3" evidence="2"/>
<evidence type="ECO:0000313" key="14">
    <source>
        <dbReference type="Proteomes" id="UP000317093"/>
    </source>
</evidence>
<dbReference type="Pfam" id="PF01584">
    <property type="entry name" value="CheW"/>
    <property type="match status" value="1"/>
</dbReference>
<dbReference type="SMART" id="SM00073">
    <property type="entry name" value="HPT"/>
    <property type="match status" value="1"/>
</dbReference>
<dbReference type="OrthoDB" id="9803176at2"/>
<evidence type="ECO:0000256" key="4">
    <source>
        <dbReference type="ARBA" id="ARBA00022679"/>
    </source>
</evidence>
<evidence type="ECO:0000259" key="11">
    <source>
        <dbReference type="PROSITE" id="PS50851"/>
    </source>
</evidence>
<proteinExistence type="predicted"/>
<evidence type="ECO:0000256" key="3">
    <source>
        <dbReference type="ARBA" id="ARBA00022553"/>
    </source>
</evidence>
<dbReference type="InterPro" id="IPR051315">
    <property type="entry name" value="Bact_Chemotaxis_CheA"/>
</dbReference>
<organism evidence="13 14">
    <name type="scientific">Kolteria novifilia</name>
    <dbReference type="NCBI Taxonomy" id="2527975"/>
    <lineage>
        <taxon>Bacteria</taxon>
        <taxon>Pseudomonadati</taxon>
        <taxon>Planctomycetota</taxon>
        <taxon>Planctomycetia</taxon>
        <taxon>Kolteriales</taxon>
        <taxon>Kolteriaceae</taxon>
        <taxon>Kolteria</taxon>
    </lineage>
</organism>
<keyword evidence="14" id="KW-1185">Reference proteome</keyword>
<dbReference type="SMART" id="SM00260">
    <property type="entry name" value="CheW"/>
    <property type="match status" value="1"/>
</dbReference>
<protein>
    <recommendedName>
        <fullName evidence="2">histidine kinase</fullName>
        <ecNumber evidence="2">2.7.13.3</ecNumber>
    </recommendedName>
</protein>
<comment type="catalytic activity">
    <reaction evidence="1">
        <text>ATP + protein L-histidine = ADP + protein N-phospho-L-histidine.</text>
        <dbReference type="EC" id="2.7.13.3"/>
    </reaction>
</comment>
<feature type="domain" description="CheW-like" evidence="11">
    <location>
        <begin position="673"/>
        <end position="807"/>
    </location>
</feature>
<gene>
    <name evidence="13" type="primary">frzE</name>
    <name evidence="13" type="ORF">Pan216_26970</name>
</gene>
<dbReference type="FunFam" id="3.30.565.10:FF:000016">
    <property type="entry name" value="Chemotaxis protein CheA, putative"/>
    <property type="match status" value="1"/>
</dbReference>
<dbReference type="InterPro" id="IPR036890">
    <property type="entry name" value="HATPase_C_sf"/>
</dbReference>
<reference evidence="13 14" key="1">
    <citation type="submission" date="2019-02" db="EMBL/GenBank/DDBJ databases">
        <title>Deep-cultivation of Planctomycetes and their phenomic and genomic characterization uncovers novel biology.</title>
        <authorList>
            <person name="Wiegand S."/>
            <person name="Jogler M."/>
            <person name="Boedeker C."/>
            <person name="Pinto D."/>
            <person name="Vollmers J."/>
            <person name="Rivas-Marin E."/>
            <person name="Kohn T."/>
            <person name="Peeters S.H."/>
            <person name="Heuer A."/>
            <person name="Rast P."/>
            <person name="Oberbeckmann S."/>
            <person name="Bunk B."/>
            <person name="Jeske O."/>
            <person name="Meyerdierks A."/>
            <person name="Storesund J.E."/>
            <person name="Kallscheuer N."/>
            <person name="Luecker S."/>
            <person name="Lage O.M."/>
            <person name="Pohl T."/>
            <person name="Merkel B.J."/>
            <person name="Hornburger P."/>
            <person name="Mueller R.-W."/>
            <person name="Bruemmer F."/>
            <person name="Labrenz M."/>
            <person name="Spormann A.M."/>
            <person name="Op den Camp H."/>
            <person name="Overmann J."/>
            <person name="Amann R."/>
            <person name="Jetten M.S.M."/>
            <person name="Mascher T."/>
            <person name="Medema M.H."/>
            <person name="Devos D.P."/>
            <person name="Kaster A.-K."/>
            <person name="Ovreas L."/>
            <person name="Rohde M."/>
            <person name="Galperin M.Y."/>
            <person name="Jogler C."/>
        </authorList>
    </citation>
    <scope>NUCLEOTIDE SEQUENCE [LARGE SCALE GENOMIC DNA]</scope>
    <source>
        <strain evidence="13 14">Pan216</strain>
    </source>
</reference>
<dbReference type="Proteomes" id="UP000317093">
    <property type="component" value="Chromosome"/>
</dbReference>
<dbReference type="PRINTS" id="PR00344">
    <property type="entry name" value="BCTRLSENSOR"/>
</dbReference>